<dbReference type="Pfam" id="PF00015">
    <property type="entry name" value="MCPsignal"/>
    <property type="match status" value="1"/>
</dbReference>
<feature type="compositionally biased region" description="Low complexity" evidence="5">
    <location>
        <begin position="308"/>
        <end position="322"/>
    </location>
</feature>
<evidence type="ECO:0000256" key="4">
    <source>
        <dbReference type="SAM" id="Coils"/>
    </source>
</evidence>
<dbReference type="GO" id="GO:0004888">
    <property type="term" value="F:transmembrane signaling receptor activity"/>
    <property type="evidence" value="ECO:0007669"/>
    <property type="project" value="InterPro"/>
</dbReference>
<feature type="domain" description="Methyl-accepting transducer" evidence="7">
    <location>
        <begin position="284"/>
        <end position="535"/>
    </location>
</feature>
<dbReference type="GO" id="GO:0007165">
    <property type="term" value="P:signal transduction"/>
    <property type="evidence" value="ECO:0007669"/>
    <property type="project" value="UniProtKB-KW"/>
</dbReference>
<dbReference type="Gene3D" id="1.10.287.950">
    <property type="entry name" value="Methyl-accepting chemotaxis protein"/>
    <property type="match status" value="1"/>
</dbReference>
<dbReference type="PANTHER" id="PTHR32089:SF112">
    <property type="entry name" value="LYSOZYME-LIKE PROTEIN-RELATED"/>
    <property type="match status" value="1"/>
</dbReference>
<feature type="transmembrane region" description="Helical" evidence="6">
    <location>
        <begin position="12"/>
        <end position="35"/>
    </location>
</feature>
<evidence type="ECO:0000259" key="7">
    <source>
        <dbReference type="PROSITE" id="PS50111"/>
    </source>
</evidence>
<dbReference type="InterPro" id="IPR004089">
    <property type="entry name" value="MCPsignal_dom"/>
</dbReference>
<dbReference type="GO" id="GO:0016020">
    <property type="term" value="C:membrane"/>
    <property type="evidence" value="ECO:0007669"/>
    <property type="project" value="InterPro"/>
</dbReference>
<evidence type="ECO:0000256" key="3">
    <source>
        <dbReference type="PROSITE-ProRule" id="PRU00284"/>
    </source>
</evidence>
<dbReference type="InterPro" id="IPR004090">
    <property type="entry name" value="Chemotax_Me-accpt_rcpt"/>
</dbReference>
<dbReference type="SMART" id="SM00283">
    <property type="entry name" value="MA"/>
    <property type="match status" value="1"/>
</dbReference>
<accession>W6N564</accession>
<comment type="similarity">
    <text evidence="2">Belongs to the methyl-accepting chemotaxis (MCP) protein family.</text>
</comment>
<organism evidence="9 10">
    <name type="scientific">Clostridium tyrobutyricum DIVETGP</name>
    <dbReference type="NCBI Taxonomy" id="1408889"/>
    <lineage>
        <taxon>Bacteria</taxon>
        <taxon>Bacillati</taxon>
        <taxon>Bacillota</taxon>
        <taxon>Clostridia</taxon>
        <taxon>Eubacteriales</taxon>
        <taxon>Clostridiaceae</taxon>
        <taxon>Clostridium</taxon>
    </lineage>
</organism>
<dbReference type="InterPro" id="IPR024478">
    <property type="entry name" value="HlyB_4HB_MCP"/>
</dbReference>
<reference evidence="9 10" key="1">
    <citation type="journal article" date="2015" name="Genome Announc.">
        <title>Draft Genome Sequence of Clostridium tyrobutyricum Strain DIVETGP, Isolated from Cow's Milk for Grana Padano Production.</title>
        <authorList>
            <person name="Soggiu A."/>
            <person name="Piras C."/>
            <person name="Gaiarsa S."/>
            <person name="Sassera D."/>
            <person name="Roncada P."/>
            <person name="Bendixen E."/>
            <person name="Brasca M."/>
            <person name="Bonizzi L."/>
        </authorList>
    </citation>
    <scope>NUCLEOTIDE SEQUENCE [LARGE SCALE GENOMIC DNA]</scope>
    <source>
        <strain evidence="9 10">DIVETGP</strain>
    </source>
</reference>
<keyword evidence="6" id="KW-0472">Membrane</keyword>
<keyword evidence="6" id="KW-0812">Transmembrane</keyword>
<dbReference type="GeneID" id="29418158"/>
<dbReference type="EMBL" id="CBXI010000031">
    <property type="protein sequence ID" value="CDL91708.1"/>
    <property type="molecule type" value="Genomic_DNA"/>
</dbReference>
<feature type="region of interest" description="Disordered" evidence="5">
    <location>
        <begin position="303"/>
        <end position="341"/>
    </location>
</feature>
<protein>
    <submittedName>
        <fullName evidence="9">Membrane associated methyl-accepting chemotaxis protein with HAMP domain</fullName>
    </submittedName>
</protein>
<dbReference type="AlphaFoldDB" id="W6N564"/>
<evidence type="ECO:0000256" key="5">
    <source>
        <dbReference type="SAM" id="MobiDB-lite"/>
    </source>
</evidence>
<evidence type="ECO:0000259" key="8">
    <source>
        <dbReference type="PROSITE" id="PS50885"/>
    </source>
</evidence>
<keyword evidence="4" id="KW-0175">Coiled coil</keyword>
<dbReference type="Proteomes" id="UP000019482">
    <property type="component" value="Unassembled WGS sequence"/>
</dbReference>
<comment type="caution">
    <text evidence="9">The sequence shown here is derived from an EMBL/GenBank/DDBJ whole genome shotgun (WGS) entry which is preliminary data.</text>
</comment>
<dbReference type="InterPro" id="IPR003660">
    <property type="entry name" value="HAMP_dom"/>
</dbReference>
<feature type="coiled-coil region" evidence="4">
    <location>
        <begin position="246"/>
        <end position="273"/>
    </location>
</feature>
<dbReference type="OrthoDB" id="1887545at2"/>
<dbReference type="SUPFAM" id="SSF58104">
    <property type="entry name" value="Methyl-accepting chemotaxis protein (MCP) signaling domain"/>
    <property type="match status" value="1"/>
</dbReference>
<dbReference type="PANTHER" id="PTHR32089">
    <property type="entry name" value="METHYL-ACCEPTING CHEMOTAXIS PROTEIN MCPB"/>
    <property type="match status" value="1"/>
</dbReference>
<evidence type="ECO:0000256" key="6">
    <source>
        <dbReference type="SAM" id="Phobius"/>
    </source>
</evidence>
<sequence>MNLLKNVKVGIRIVLSFIIMSLLIILVSVMSIYALTAVNTNSKSMYNTNFKGIYILSNIKENLMQSNTDLLKLSYQKDTSQVIDIKKDLDNTRVNDEKYSAQFDKISKSQAEKNLWINYNKQLDVYRNARQSVINLSQSGKYAEAQSIFVNRINPIIEGMDKNINKLINISDNAANNSYLNNYSVYYKNSVNMLIIMAIGILLAIGIGILTSKDINKSLMQIVEISKNLSEYDFSHEYKIDREDEFGKAKKELVKAQENIKQLVKNILNDSQNMSSASEELYSTVEELTSKFEEINSSTVSISEDVQESGASSEEISASIQEVDSSVNELSHKADDGNNKSQATKLSAIEIKEKVKDSIEKIKNLSNKNNETILKAIEEGKVVEEIKVMANTIASIAEQTNLLALNAAIEASRAGESGKGFQVVAGEVRKLAEQSQQAVSGIQGTISKVQDAFGNLSRSSKNVLNFINDDVSSQLQSFKNIGDKYYDDADFISSMSENISSMSQQITNTISQVSKAVQSTAGVAQNASQNVEVIKSSINEASQGMTQISETAQGQAEMAENLSIMIQKFKI</sequence>
<evidence type="ECO:0000256" key="2">
    <source>
        <dbReference type="ARBA" id="ARBA00029447"/>
    </source>
</evidence>
<keyword evidence="6" id="KW-1133">Transmembrane helix</keyword>
<keyword evidence="10" id="KW-1185">Reference proteome</keyword>
<dbReference type="Pfam" id="PF12729">
    <property type="entry name" value="4HB_MCP_1"/>
    <property type="match status" value="1"/>
</dbReference>
<feature type="domain" description="HAMP" evidence="8">
    <location>
        <begin position="213"/>
        <end position="265"/>
    </location>
</feature>
<evidence type="ECO:0000313" key="10">
    <source>
        <dbReference type="Proteomes" id="UP000019482"/>
    </source>
</evidence>
<evidence type="ECO:0000313" key="9">
    <source>
        <dbReference type="EMBL" id="CDL91708.1"/>
    </source>
</evidence>
<keyword evidence="1 3" id="KW-0807">Transducer</keyword>
<proteinExistence type="inferred from homology"/>
<feature type="transmembrane region" description="Helical" evidence="6">
    <location>
        <begin position="191"/>
        <end position="210"/>
    </location>
</feature>
<name>W6N564_CLOTY</name>
<gene>
    <name evidence="9" type="ORF">CTDIVETGP_1778</name>
</gene>
<dbReference type="GO" id="GO:0006935">
    <property type="term" value="P:chemotaxis"/>
    <property type="evidence" value="ECO:0007669"/>
    <property type="project" value="InterPro"/>
</dbReference>
<dbReference type="RefSeq" id="WP_017895235.1">
    <property type="nucleotide sequence ID" value="NZ_CBXI010000031.1"/>
</dbReference>
<dbReference type="PRINTS" id="PR00260">
    <property type="entry name" value="CHEMTRNSDUCR"/>
</dbReference>
<dbReference type="PROSITE" id="PS50111">
    <property type="entry name" value="CHEMOTAXIS_TRANSDUC_2"/>
    <property type="match status" value="1"/>
</dbReference>
<evidence type="ECO:0000256" key="1">
    <source>
        <dbReference type="ARBA" id="ARBA00023224"/>
    </source>
</evidence>
<dbReference type="PROSITE" id="PS50885">
    <property type="entry name" value="HAMP"/>
    <property type="match status" value="1"/>
</dbReference>